<proteinExistence type="predicted"/>
<evidence type="ECO:0000259" key="9">
    <source>
        <dbReference type="PROSITE" id="PS51671"/>
    </source>
</evidence>
<dbReference type="SUPFAM" id="SSF48600">
    <property type="entry name" value="Chorismate mutase II"/>
    <property type="match status" value="1"/>
</dbReference>
<protein>
    <recommendedName>
        <fullName evidence="12">Prephenate dehydratase</fullName>
    </recommendedName>
</protein>
<dbReference type="STRING" id="246404.A0A507DLU3"/>
<evidence type="ECO:0008006" key="12">
    <source>
        <dbReference type="Google" id="ProtNLM"/>
    </source>
</evidence>
<dbReference type="Gene3D" id="3.30.70.260">
    <property type="match status" value="1"/>
</dbReference>
<keyword evidence="7" id="KW-0472">Membrane</keyword>
<evidence type="ECO:0000256" key="5">
    <source>
        <dbReference type="ARBA" id="ARBA00029440"/>
    </source>
</evidence>
<dbReference type="SUPFAM" id="SSF53850">
    <property type="entry name" value="Periplasmic binding protein-like II"/>
    <property type="match status" value="1"/>
</dbReference>
<evidence type="ECO:0000256" key="7">
    <source>
        <dbReference type="SAM" id="Phobius"/>
    </source>
</evidence>
<dbReference type="Pfam" id="PF02854">
    <property type="entry name" value="MIF4G"/>
    <property type="match status" value="1"/>
</dbReference>
<keyword evidence="3" id="KW-0584">Phenylalanine biosynthesis</keyword>
<dbReference type="InterPro" id="IPR016024">
    <property type="entry name" value="ARM-type_fold"/>
</dbReference>
<dbReference type="Gene3D" id="3.40.190.10">
    <property type="entry name" value="Periplasmic binding protein-like II"/>
    <property type="match status" value="2"/>
</dbReference>
<evidence type="ECO:0000313" key="10">
    <source>
        <dbReference type="EMBL" id="TPX52632.1"/>
    </source>
</evidence>
<dbReference type="SUPFAM" id="SSF55021">
    <property type="entry name" value="ACT-like"/>
    <property type="match status" value="1"/>
</dbReference>
<dbReference type="GO" id="GO:0046417">
    <property type="term" value="P:chorismate metabolic process"/>
    <property type="evidence" value="ECO:0007669"/>
    <property type="project" value="InterPro"/>
</dbReference>
<dbReference type="GO" id="GO:0003723">
    <property type="term" value="F:RNA binding"/>
    <property type="evidence" value="ECO:0007669"/>
    <property type="project" value="InterPro"/>
</dbReference>
<evidence type="ECO:0000313" key="11">
    <source>
        <dbReference type="Proteomes" id="UP000320333"/>
    </source>
</evidence>
<dbReference type="AlphaFoldDB" id="A0A507DLU3"/>
<comment type="pathway">
    <text evidence="5">Amino-acid biosynthesis.</text>
</comment>
<evidence type="ECO:0000259" key="8">
    <source>
        <dbReference type="PROSITE" id="PS51171"/>
    </source>
</evidence>
<dbReference type="NCBIfam" id="NF008865">
    <property type="entry name" value="PRK11898.1"/>
    <property type="match status" value="1"/>
</dbReference>
<dbReference type="GO" id="GO:0004664">
    <property type="term" value="F:prephenate dehydratase activity"/>
    <property type="evidence" value="ECO:0007669"/>
    <property type="project" value="InterPro"/>
</dbReference>
<dbReference type="InterPro" id="IPR003890">
    <property type="entry name" value="MIF4G-like_typ-3"/>
</dbReference>
<dbReference type="Pfam" id="PF00800">
    <property type="entry name" value="PDT"/>
    <property type="match status" value="1"/>
</dbReference>
<reference evidence="10 11" key="1">
    <citation type="journal article" date="2019" name="Sci. Rep.">
        <title>Comparative genomics of chytrid fungi reveal insights into the obligate biotrophic and pathogenic lifestyle of Synchytrium endobioticum.</title>
        <authorList>
            <person name="van de Vossenberg B.T.L.H."/>
            <person name="Warris S."/>
            <person name="Nguyen H.D.T."/>
            <person name="van Gent-Pelzer M.P.E."/>
            <person name="Joly D.L."/>
            <person name="van de Geest H.C."/>
            <person name="Bonants P.J.M."/>
            <person name="Smith D.S."/>
            <person name="Levesque C.A."/>
            <person name="van der Lee T.A.J."/>
        </authorList>
    </citation>
    <scope>NUCLEOTIDE SEQUENCE [LARGE SCALE GENOMIC DNA]</scope>
    <source>
        <strain evidence="10 11">CBS 675.73</strain>
    </source>
</reference>
<feature type="region of interest" description="Disordered" evidence="6">
    <location>
        <begin position="371"/>
        <end position="405"/>
    </location>
</feature>
<evidence type="ECO:0000256" key="2">
    <source>
        <dbReference type="ARBA" id="ARBA00023141"/>
    </source>
</evidence>
<keyword evidence="4" id="KW-0456">Lyase</keyword>
<evidence type="ECO:0000256" key="4">
    <source>
        <dbReference type="ARBA" id="ARBA00023239"/>
    </source>
</evidence>
<keyword evidence="2" id="KW-0057">Aromatic amino acid biosynthesis</keyword>
<feature type="transmembrane region" description="Helical" evidence="7">
    <location>
        <begin position="449"/>
        <end position="469"/>
    </location>
</feature>
<dbReference type="EMBL" id="QEAP01001017">
    <property type="protein sequence ID" value="TPX52632.1"/>
    <property type="molecule type" value="Genomic_DNA"/>
</dbReference>
<dbReference type="Gene3D" id="1.20.59.10">
    <property type="entry name" value="Chorismate mutase"/>
    <property type="match status" value="1"/>
</dbReference>
<dbReference type="GO" id="GO:0005737">
    <property type="term" value="C:cytoplasm"/>
    <property type="evidence" value="ECO:0007669"/>
    <property type="project" value="TreeGrafter"/>
</dbReference>
<dbReference type="GO" id="GO:0009094">
    <property type="term" value="P:L-phenylalanine biosynthetic process"/>
    <property type="evidence" value="ECO:0007669"/>
    <property type="project" value="UniProtKB-KW"/>
</dbReference>
<keyword evidence="1" id="KW-0028">Amino-acid biosynthesis</keyword>
<dbReference type="PANTHER" id="PTHR21022">
    <property type="entry name" value="PREPHENATE DEHYDRATASE P PROTEIN"/>
    <property type="match status" value="1"/>
</dbReference>
<gene>
    <name evidence="10" type="ORF">CcCBS67573_g09834</name>
</gene>
<dbReference type="PANTHER" id="PTHR21022:SF19">
    <property type="entry name" value="PREPHENATE DEHYDRATASE-RELATED"/>
    <property type="match status" value="1"/>
</dbReference>
<keyword evidence="7" id="KW-0812">Transmembrane</keyword>
<dbReference type="SUPFAM" id="SSF48371">
    <property type="entry name" value="ARM repeat"/>
    <property type="match status" value="1"/>
</dbReference>
<evidence type="ECO:0000256" key="6">
    <source>
        <dbReference type="SAM" id="MobiDB-lite"/>
    </source>
</evidence>
<feature type="domain" description="ACT" evidence="9">
    <location>
        <begin position="278"/>
        <end position="359"/>
    </location>
</feature>
<keyword evidence="7" id="KW-1133">Transmembrane helix</keyword>
<dbReference type="InterPro" id="IPR045865">
    <property type="entry name" value="ACT-like_dom_sf"/>
</dbReference>
<dbReference type="InterPro" id="IPR001086">
    <property type="entry name" value="Preph_deHydtase"/>
</dbReference>
<dbReference type="Pfam" id="PF01817">
    <property type="entry name" value="CM_2"/>
    <property type="match status" value="1"/>
</dbReference>
<organism evidence="10 11">
    <name type="scientific">Chytriomyces confervae</name>
    <dbReference type="NCBI Taxonomy" id="246404"/>
    <lineage>
        <taxon>Eukaryota</taxon>
        <taxon>Fungi</taxon>
        <taxon>Fungi incertae sedis</taxon>
        <taxon>Chytridiomycota</taxon>
        <taxon>Chytridiomycota incertae sedis</taxon>
        <taxon>Chytridiomycetes</taxon>
        <taxon>Chytridiales</taxon>
        <taxon>Chytriomycetaceae</taxon>
        <taxon>Chytriomyces</taxon>
    </lineage>
</organism>
<dbReference type="GO" id="GO:0004106">
    <property type="term" value="F:chorismate mutase activity"/>
    <property type="evidence" value="ECO:0007669"/>
    <property type="project" value="InterPro"/>
</dbReference>
<sequence length="710" mass="79916">MNTDSQSLPLHLPLLRQRIDSLDSQLRPAKEEHIHQPAREIKVYERVKKLNAGPLKDTAIEAIYREIMSASISLQRKITVGFLGPRGSYTSQVAQARFGDSVAYTDMPTIMDIFKAVADKTVTYGVVPIENSTMGNVDATLDAFVSVLEGQKGGLAGGVQIRAEDYLPIHHCLLSTCDSKTEIRKVYSHYQSIGQTAQWYEKNLKGIERVTVASNSTAALLASKEPFSAAICSEQCADLYSLNILERNIEDKKSNTTRFFILGDACDPVPTGNDKTLLYFTVDHRLPGSLVDALSVLKRYEINLTKIDSRPSGAMNWNYNFFIEFTGHYQDENVKNALKEMKAFCLMINKALQLERAKVESALRQATTRIVSPPSASSSHLGESDETFHVGTHSTEPNPRAENKWKPRMMLNPNATERLTLLADSANRQATSLLNKMTPENFRILGPRFFGLFLTSSLGTASCLVYLIFRQAADQRIYQPMHAQLCLYLSIELFKVNSQQLGGDSFRVLFIEICQERMAWIQRHQWDPFFEQTWDKQNSRTVGTVSFIGELFNLDMIPIHLIRRCISTLLDTSDIPSDIEIDCVVEALLIVGKRLEQENSREFKNQLDRIECLSVDSDVCIRSRFSLLKVMNARERQWQPRFPIQGPSTIKEVHAPLEVKECEKRFDIFAGRGTLCSVGRHSGTGSTGHVEVDLAGANVIESIMRFLRVG</sequence>
<dbReference type="PROSITE" id="PS51171">
    <property type="entry name" value="PREPHENATE_DEHYDR_3"/>
    <property type="match status" value="1"/>
</dbReference>
<dbReference type="SMART" id="SM00830">
    <property type="entry name" value="CM_2"/>
    <property type="match status" value="1"/>
</dbReference>
<dbReference type="SMART" id="SM00543">
    <property type="entry name" value="MIF4G"/>
    <property type="match status" value="1"/>
</dbReference>
<feature type="domain" description="Prephenate dehydratase" evidence="8">
    <location>
        <begin position="79"/>
        <end position="264"/>
    </location>
</feature>
<dbReference type="CDD" id="cd04905">
    <property type="entry name" value="ACT_CM-PDT"/>
    <property type="match status" value="1"/>
</dbReference>
<comment type="caution">
    <text evidence="10">The sequence shown here is derived from an EMBL/GenBank/DDBJ whole genome shotgun (WGS) entry which is preliminary data.</text>
</comment>
<dbReference type="Gene3D" id="1.25.40.180">
    <property type="match status" value="1"/>
</dbReference>
<dbReference type="InterPro" id="IPR002912">
    <property type="entry name" value="ACT_dom"/>
</dbReference>
<accession>A0A507DLU3</accession>
<dbReference type="CDD" id="cd13630">
    <property type="entry name" value="PBP2_PDT_1"/>
    <property type="match status" value="1"/>
</dbReference>
<dbReference type="InterPro" id="IPR002701">
    <property type="entry name" value="CM_II_prokaryot"/>
</dbReference>
<dbReference type="InterPro" id="IPR036263">
    <property type="entry name" value="Chorismate_II_sf"/>
</dbReference>
<keyword evidence="11" id="KW-1185">Reference proteome</keyword>
<dbReference type="PROSITE" id="PS51671">
    <property type="entry name" value="ACT"/>
    <property type="match status" value="1"/>
</dbReference>
<dbReference type="OrthoDB" id="983542at2759"/>
<feature type="compositionally biased region" description="Polar residues" evidence="6">
    <location>
        <begin position="371"/>
        <end position="381"/>
    </location>
</feature>
<evidence type="ECO:0000256" key="3">
    <source>
        <dbReference type="ARBA" id="ARBA00023222"/>
    </source>
</evidence>
<evidence type="ECO:0000256" key="1">
    <source>
        <dbReference type="ARBA" id="ARBA00022605"/>
    </source>
</evidence>
<name>A0A507DLU3_9FUNG</name>
<dbReference type="Proteomes" id="UP000320333">
    <property type="component" value="Unassembled WGS sequence"/>
</dbReference>
<dbReference type="InterPro" id="IPR036979">
    <property type="entry name" value="CM_dom_sf"/>
</dbReference>